<gene>
    <name evidence="1" type="ORF">WJX84_001564</name>
</gene>
<evidence type="ECO:0000313" key="1">
    <source>
        <dbReference type="EMBL" id="KAK9865910.1"/>
    </source>
</evidence>
<reference evidence="1 2" key="1">
    <citation type="journal article" date="2024" name="Nat. Commun.">
        <title>Phylogenomics reveals the evolutionary origins of lichenization in chlorophyte algae.</title>
        <authorList>
            <person name="Puginier C."/>
            <person name="Libourel C."/>
            <person name="Otte J."/>
            <person name="Skaloud P."/>
            <person name="Haon M."/>
            <person name="Grisel S."/>
            <person name="Petersen M."/>
            <person name="Berrin J.G."/>
            <person name="Delaux P.M."/>
            <person name="Dal Grande F."/>
            <person name="Keller J."/>
        </authorList>
    </citation>
    <scope>NUCLEOTIDE SEQUENCE [LARGE SCALE GENOMIC DNA]</scope>
    <source>
        <strain evidence="1 2">SAG 2523</strain>
    </source>
</reference>
<comment type="caution">
    <text evidence="1">The sequence shown here is derived from an EMBL/GenBank/DDBJ whole genome shotgun (WGS) entry which is preliminary data.</text>
</comment>
<proteinExistence type="predicted"/>
<keyword evidence="2" id="KW-1185">Reference proteome</keyword>
<dbReference type="EMBL" id="JALJOV010000206">
    <property type="protein sequence ID" value="KAK9865910.1"/>
    <property type="molecule type" value="Genomic_DNA"/>
</dbReference>
<dbReference type="Proteomes" id="UP001485043">
    <property type="component" value="Unassembled WGS sequence"/>
</dbReference>
<sequence length="76" mass="8629">MGRPSRKLDQDNGVDFRSNILEMTLLGRGSESKEQLLYFQISDKLQICKLDGSSATRQSAAKRILKALNRLVYKAR</sequence>
<protein>
    <submittedName>
        <fullName evidence="1">Uncharacterized protein</fullName>
    </submittedName>
</protein>
<name>A0AAW1TAX5_9CHLO</name>
<accession>A0AAW1TAX5</accession>
<evidence type="ECO:0000313" key="2">
    <source>
        <dbReference type="Proteomes" id="UP001485043"/>
    </source>
</evidence>
<organism evidence="1 2">
    <name type="scientific">Apatococcus fuscideae</name>
    <dbReference type="NCBI Taxonomy" id="2026836"/>
    <lineage>
        <taxon>Eukaryota</taxon>
        <taxon>Viridiplantae</taxon>
        <taxon>Chlorophyta</taxon>
        <taxon>core chlorophytes</taxon>
        <taxon>Trebouxiophyceae</taxon>
        <taxon>Chlorellales</taxon>
        <taxon>Chlorellaceae</taxon>
        <taxon>Apatococcus</taxon>
    </lineage>
</organism>
<dbReference type="AlphaFoldDB" id="A0AAW1TAX5"/>